<feature type="transmembrane region" description="Helical" evidence="7">
    <location>
        <begin position="233"/>
        <end position="259"/>
    </location>
</feature>
<sequence length="352" mass="38094">MKNNPFKPAQPNPYPYLLPNLLSAAVLVVDFVVTAIFMEESLEEVQNLPPLGKRVSSLFSWLWQFTSSHRPTYLRRGSKKAGVSRRAGSENEESDDESADGAMPHFMANGAEELKRKDILNRDTILLLLTYLIFQLSNISFNSLYPIFAQADPPTGRDLDPEEIGLSLAFAGVVTILFQVGVFGKLRDKMGNRWAYRAGLGLFVIAYVLMPFVGYKKVPEEGEPAMGSGLGWLWAEIGIVLLIKTVAAVGGLTSALLLITNSSPDHRVLGALNGLAQTLSAAGRAAGPFISGGLFTVATKIRPKGEALAFGVFGGISFIGFLLSFGIRSSNLEAEGWDSDNDSVSDKSDDEN</sequence>
<evidence type="ECO:0000256" key="4">
    <source>
        <dbReference type="ARBA" id="ARBA00022989"/>
    </source>
</evidence>
<evidence type="ECO:0008006" key="10">
    <source>
        <dbReference type="Google" id="ProtNLM"/>
    </source>
</evidence>
<name>A0AAN7SVT3_9EURO</name>
<evidence type="ECO:0000256" key="2">
    <source>
        <dbReference type="ARBA" id="ARBA00022448"/>
    </source>
</evidence>
<dbReference type="SUPFAM" id="SSF103473">
    <property type="entry name" value="MFS general substrate transporter"/>
    <property type="match status" value="1"/>
</dbReference>
<feature type="transmembrane region" description="Helical" evidence="7">
    <location>
        <begin position="164"/>
        <end position="182"/>
    </location>
</feature>
<evidence type="ECO:0000256" key="7">
    <source>
        <dbReference type="SAM" id="Phobius"/>
    </source>
</evidence>
<dbReference type="GO" id="GO:0016020">
    <property type="term" value="C:membrane"/>
    <property type="evidence" value="ECO:0007669"/>
    <property type="project" value="UniProtKB-SubCell"/>
</dbReference>
<dbReference type="PANTHER" id="PTHR23504">
    <property type="entry name" value="MAJOR FACILITATOR SUPERFAMILY DOMAIN-CONTAINING PROTEIN 10"/>
    <property type="match status" value="1"/>
</dbReference>
<evidence type="ECO:0000313" key="8">
    <source>
        <dbReference type="EMBL" id="KAK5082890.1"/>
    </source>
</evidence>
<dbReference type="AlphaFoldDB" id="A0AAN7SVT3"/>
<keyword evidence="2" id="KW-0813">Transport</keyword>
<feature type="region of interest" description="Disordered" evidence="6">
    <location>
        <begin position="76"/>
        <end position="102"/>
    </location>
</feature>
<reference evidence="8 9" key="1">
    <citation type="submission" date="2023-08" db="EMBL/GenBank/DDBJ databases">
        <title>Black Yeasts Isolated from many extreme environments.</title>
        <authorList>
            <person name="Coleine C."/>
            <person name="Stajich J.E."/>
            <person name="Selbmann L."/>
        </authorList>
    </citation>
    <scope>NUCLEOTIDE SEQUENCE [LARGE SCALE GENOMIC DNA]</scope>
    <source>
        <strain evidence="8 9">CCFEE 5910</strain>
    </source>
</reference>
<feature type="transmembrane region" description="Helical" evidence="7">
    <location>
        <begin position="307"/>
        <end position="327"/>
    </location>
</feature>
<evidence type="ECO:0000256" key="1">
    <source>
        <dbReference type="ARBA" id="ARBA00004141"/>
    </source>
</evidence>
<evidence type="ECO:0000256" key="6">
    <source>
        <dbReference type="SAM" id="MobiDB-lite"/>
    </source>
</evidence>
<keyword evidence="9" id="KW-1185">Reference proteome</keyword>
<dbReference type="EMBL" id="JAVRRJ010000007">
    <property type="protein sequence ID" value="KAK5082890.1"/>
    <property type="molecule type" value="Genomic_DNA"/>
</dbReference>
<keyword evidence="3 7" id="KW-0812">Transmembrane</keyword>
<dbReference type="Pfam" id="PF07690">
    <property type="entry name" value="MFS_1"/>
    <property type="match status" value="1"/>
</dbReference>
<gene>
    <name evidence="8" type="ORF">LTR05_006771</name>
</gene>
<feature type="transmembrane region" description="Helical" evidence="7">
    <location>
        <begin position="20"/>
        <end position="38"/>
    </location>
</feature>
<feature type="compositionally biased region" description="Acidic residues" evidence="6">
    <location>
        <begin position="90"/>
        <end position="99"/>
    </location>
</feature>
<evidence type="ECO:0000256" key="3">
    <source>
        <dbReference type="ARBA" id="ARBA00022692"/>
    </source>
</evidence>
<proteinExistence type="predicted"/>
<protein>
    <recommendedName>
        <fullName evidence="10">Major facilitator superfamily (MFS) profile domain-containing protein</fullName>
    </recommendedName>
</protein>
<evidence type="ECO:0000256" key="5">
    <source>
        <dbReference type="ARBA" id="ARBA00023136"/>
    </source>
</evidence>
<keyword evidence="5 7" id="KW-0472">Membrane</keyword>
<accession>A0AAN7SVT3</accession>
<dbReference type="GO" id="GO:0022857">
    <property type="term" value="F:transmembrane transporter activity"/>
    <property type="evidence" value="ECO:0007669"/>
    <property type="project" value="InterPro"/>
</dbReference>
<dbReference type="Gene3D" id="1.20.1250.20">
    <property type="entry name" value="MFS general substrate transporter like domains"/>
    <property type="match status" value="1"/>
</dbReference>
<dbReference type="Proteomes" id="UP001309876">
    <property type="component" value="Unassembled WGS sequence"/>
</dbReference>
<feature type="transmembrane region" description="Helical" evidence="7">
    <location>
        <begin position="125"/>
        <end position="144"/>
    </location>
</feature>
<comment type="caution">
    <text evidence="8">The sequence shown here is derived from an EMBL/GenBank/DDBJ whole genome shotgun (WGS) entry which is preliminary data.</text>
</comment>
<dbReference type="InterPro" id="IPR036259">
    <property type="entry name" value="MFS_trans_sf"/>
</dbReference>
<comment type="subcellular location">
    <subcellularLocation>
        <location evidence="1">Membrane</location>
        <topology evidence="1">Multi-pass membrane protein</topology>
    </subcellularLocation>
</comment>
<evidence type="ECO:0000313" key="9">
    <source>
        <dbReference type="Proteomes" id="UP001309876"/>
    </source>
</evidence>
<dbReference type="PANTHER" id="PTHR23504:SF39">
    <property type="entry name" value="TRANSPORTER, PUTATIVE (AFU_ORTHOLOGUE AFUA_6G03860)-RELATED"/>
    <property type="match status" value="1"/>
</dbReference>
<feature type="transmembrane region" description="Helical" evidence="7">
    <location>
        <begin position="194"/>
        <end position="213"/>
    </location>
</feature>
<organism evidence="8 9">
    <name type="scientific">Lithohypha guttulata</name>
    <dbReference type="NCBI Taxonomy" id="1690604"/>
    <lineage>
        <taxon>Eukaryota</taxon>
        <taxon>Fungi</taxon>
        <taxon>Dikarya</taxon>
        <taxon>Ascomycota</taxon>
        <taxon>Pezizomycotina</taxon>
        <taxon>Eurotiomycetes</taxon>
        <taxon>Chaetothyriomycetidae</taxon>
        <taxon>Chaetothyriales</taxon>
        <taxon>Trichomeriaceae</taxon>
        <taxon>Lithohypha</taxon>
    </lineage>
</organism>
<dbReference type="InterPro" id="IPR011701">
    <property type="entry name" value="MFS"/>
</dbReference>
<keyword evidence="4 7" id="KW-1133">Transmembrane helix</keyword>